<evidence type="ECO:0000256" key="3">
    <source>
        <dbReference type="ARBA" id="ARBA00012030"/>
    </source>
</evidence>
<evidence type="ECO:0000259" key="12">
    <source>
        <dbReference type="SMART" id="SM00986"/>
    </source>
</evidence>
<evidence type="ECO:0000256" key="5">
    <source>
        <dbReference type="ARBA" id="ARBA00022485"/>
    </source>
</evidence>
<evidence type="ECO:0000313" key="13">
    <source>
        <dbReference type="EMBL" id="CAA9493398.1"/>
    </source>
</evidence>
<keyword evidence="10" id="KW-0411">Iron-sulfur</keyword>
<feature type="domain" description="Uracil-DNA glycosylase-like" evidence="12">
    <location>
        <begin position="43"/>
        <end position="189"/>
    </location>
</feature>
<dbReference type="InterPro" id="IPR036895">
    <property type="entry name" value="Uracil-DNA_glycosylase-like_sf"/>
</dbReference>
<dbReference type="SMART" id="SM00986">
    <property type="entry name" value="UDG"/>
    <property type="match status" value="1"/>
</dbReference>
<name>A0A6J4SGH2_9ACTN</name>
<keyword evidence="6" id="KW-0479">Metal-binding</keyword>
<evidence type="ECO:0000256" key="2">
    <source>
        <dbReference type="ARBA" id="ARBA00006521"/>
    </source>
</evidence>
<comment type="catalytic activity">
    <reaction evidence="1">
        <text>Hydrolyzes single-stranded DNA or mismatched double-stranded DNA and polynucleotides, releasing free uracil.</text>
        <dbReference type="EC" id="3.2.2.27"/>
    </reaction>
</comment>
<dbReference type="SUPFAM" id="SSF52141">
    <property type="entry name" value="Uracil-DNA glycosylase-like"/>
    <property type="match status" value="1"/>
</dbReference>
<proteinExistence type="inferred from homology"/>
<keyword evidence="5" id="KW-0004">4Fe-4S</keyword>
<evidence type="ECO:0000256" key="11">
    <source>
        <dbReference type="ARBA" id="ARBA00023204"/>
    </source>
</evidence>
<evidence type="ECO:0000256" key="1">
    <source>
        <dbReference type="ARBA" id="ARBA00001400"/>
    </source>
</evidence>
<keyword evidence="9" id="KW-0408">Iron</keyword>
<dbReference type="SMART" id="SM00987">
    <property type="entry name" value="UreE_C"/>
    <property type="match status" value="1"/>
</dbReference>
<keyword evidence="8 13" id="KW-0378">Hydrolase</keyword>
<reference evidence="13" key="1">
    <citation type="submission" date="2020-02" db="EMBL/GenBank/DDBJ databases">
        <authorList>
            <person name="Meier V. D."/>
        </authorList>
    </citation>
    <scope>NUCLEOTIDE SEQUENCE</scope>
    <source>
        <strain evidence="13">AVDCRST_MAG13</strain>
    </source>
</reference>
<dbReference type="InterPro" id="IPR051536">
    <property type="entry name" value="UDG_Type-4/5"/>
</dbReference>
<comment type="similarity">
    <text evidence="2">Belongs to the uracil-DNA glycosylase (UDG) superfamily. Type 4 (UDGa) family.</text>
</comment>
<protein>
    <recommendedName>
        <fullName evidence="4">Type-4 uracil-DNA glycosylase</fullName>
        <ecNumber evidence="3">3.2.2.27</ecNumber>
    </recommendedName>
</protein>
<dbReference type="InterPro" id="IPR005273">
    <property type="entry name" value="Ura-DNA_glyco_family4"/>
</dbReference>
<evidence type="ECO:0000256" key="9">
    <source>
        <dbReference type="ARBA" id="ARBA00023004"/>
    </source>
</evidence>
<keyword evidence="7" id="KW-0227">DNA damage</keyword>
<evidence type="ECO:0000256" key="8">
    <source>
        <dbReference type="ARBA" id="ARBA00022801"/>
    </source>
</evidence>
<dbReference type="EMBL" id="CADCVO010000292">
    <property type="protein sequence ID" value="CAA9493398.1"/>
    <property type="molecule type" value="Genomic_DNA"/>
</dbReference>
<dbReference type="InterPro" id="IPR005122">
    <property type="entry name" value="Uracil-DNA_glycosylase-like"/>
</dbReference>
<dbReference type="NCBIfam" id="TIGR00758">
    <property type="entry name" value="UDG_fam4"/>
    <property type="match status" value="1"/>
</dbReference>
<dbReference type="EC" id="3.2.2.27" evidence="3"/>
<evidence type="ECO:0000256" key="6">
    <source>
        <dbReference type="ARBA" id="ARBA00022723"/>
    </source>
</evidence>
<dbReference type="PANTHER" id="PTHR33693">
    <property type="entry name" value="TYPE-5 URACIL-DNA GLYCOSYLASE"/>
    <property type="match status" value="1"/>
</dbReference>
<sequence>MAGQEHEGAREVAAARLQAIADEILGHLPCPSEPCATAQHLVPGAGDPQADVVIVGEAPGASEDKVGRPFVGRAGRLLDELLEAAELRREDVFITNVVKARPPGNRDPKPDEVRHHWPWLEAQLEVLQPALLVPLGRHALGRFADPTDKISAVHGAVLERGGRRLFPLYHPAAALHSPPLRGVLFEDARKLGEAARALAAARP</sequence>
<dbReference type="GO" id="GO:0051539">
    <property type="term" value="F:4 iron, 4 sulfur cluster binding"/>
    <property type="evidence" value="ECO:0007669"/>
    <property type="project" value="UniProtKB-KW"/>
</dbReference>
<evidence type="ECO:0000256" key="4">
    <source>
        <dbReference type="ARBA" id="ARBA00019403"/>
    </source>
</evidence>
<organism evidence="13">
    <name type="scientific">uncultured Solirubrobacteraceae bacterium</name>
    <dbReference type="NCBI Taxonomy" id="1162706"/>
    <lineage>
        <taxon>Bacteria</taxon>
        <taxon>Bacillati</taxon>
        <taxon>Actinomycetota</taxon>
        <taxon>Thermoleophilia</taxon>
        <taxon>Solirubrobacterales</taxon>
        <taxon>Solirubrobacteraceae</taxon>
        <taxon>environmental samples</taxon>
    </lineage>
</organism>
<dbReference type="AlphaFoldDB" id="A0A6J4SGH2"/>
<gene>
    <name evidence="13" type="ORF">AVDCRST_MAG13-1863</name>
</gene>
<dbReference type="GO" id="GO:0046872">
    <property type="term" value="F:metal ion binding"/>
    <property type="evidence" value="ECO:0007669"/>
    <property type="project" value="UniProtKB-KW"/>
</dbReference>
<dbReference type="GO" id="GO:0004844">
    <property type="term" value="F:uracil DNA N-glycosylase activity"/>
    <property type="evidence" value="ECO:0007669"/>
    <property type="project" value="UniProtKB-EC"/>
</dbReference>
<keyword evidence="11" id="KW-0234">DNA repair</keyword>
<dbReference type="CDD" id="cd10030">
    <property type="entry name" value="UDG-F4_TTUDGA_SPO1dp_like"/>
    <property type="match status" value="1"/>
</dbReference>
<evidence type="ECO:0000256" key="7">
    <source>
        <dbReference type="ARBA" id="ARBA00022763"/>
    </source>
</evidence>
<accession>A0A6J4SGH2</accession>
<dbReference type="PANTHER" id="PTHR33693:SF1">
    <property type="entry name" value="TYPE-4 URACIL-DNA GLYCOSYLASE"/>
    <property type="match status" value="1"/>
</dbReference>
<dbReference type="GO" id="GO:0006281">
    <property type="term" value="P:DNA repair"/>
    <property type="evidence" value="ECO:0007669"/>
    <property type="project" value="UniProtKB-KW"/>
</dbReference>
<dbReference type="Pfam" id="PF03167">
    <property type="entry name" value="UDG"/>
    <property type="match status" value="1"/>
</dbReference>
<evidence type="ECO:0000256" key="10">
    <source>
        <dbReference type="ARBA" id="ARBA00023014"/>
    </source>
</evidence>
<keyword evidence="13" id="KW-0326">Glycosidase</keyword>
<dbReference type="Gene3D" id="3.40.470.10">
    <property type="entry name" value="Uracil-DNA glycosylase-like domain"/>
    <property type="match status" value="1"/>
</dbReference>